<dbReference type="InterPro" id="IPR007630">
    <property type="entry name" value="RNA_pol_sigma70_r4"/>
</dbReference>
<evidence type="ECO:0000259" key="6">
    <source>
        <dbReference type="Pfam" id="PF04539"/>
    </source>
</evidence>
<dbReference type="EMBL" id="WBUI01000020">
    <property type="protein sequence ID" value="KAB2930464.1"/>
    <property type="molecule type" value="Genomic_DNA"/>
</dbReference>
<dbReference type="PRINTS" id="PR00046">
    <property type="entry name" value="SIGMA70FCT"/>
</dbReference>
<dbReference type="Pfam" id="PF00140">
    <property type="entry name" value="Sigma70_r1_2"/>
    <property type="match status" value="1"/>
</dbReference>
<dbReference type="Pfam" id="PF04542">
    <property type="entry name" value="Sigma70_r2"/>
    <property type="match status" value="1"/>
</dbReference>
<dbReference type="GO" id="GO:0003677">
    <property type="term" value="F:DNA binding"/>
    <property type="evidence" value="ECO:0007669"/>
    <property type="project" value="UniProtKB-KW"/>
</dbReference>
<dbReference type="SUPFAM" id="SSF88659">
    <property type="entry name" value="Sigma3 and sigma4 domains of RNA polymerase sigma factors"/>
    <property type="match status" value="2"/>
</dbReference>
<dbReference type="SUPFAM" id="SSF88946">
    <property type="entry name" value="Sigma2 domain of RNA polymerase sigma factors"/>
    <property type="match status" value="1"/>
</dbReference>
<feature type="domain" description="RNA polymerase sigma-70 region 3" evidence="6">
    <location>
        <begin position="160"/>
        <end position="231"/>
    </location>
</feature>
<dbReference type="AlphaFoldDB" id="A0A833GZA3"/>
<dbReference type="Proteomes" id="UP000460298">
    <property type="component" value="Unassembled WGS sequence"/>
</dbReference>
<protein>
    <submittedName>
        <fullName evidence="9">RNA polymerase sigma factor RpoD/SigA</fullName>
    </submittedName>
</protein>
<evidence type="ECO:0000313" key="10">
    <source>
        <dbReference type="Proteomes" id="UP000460298"/>
    </source>
</evidence>
<dbReference type="Gene3D" id="1.10.10.10">
    <property type="entry name" value="Winged helix-like DNA-binding domain superfamily/Winged helix DNA-binding domain"/>
    <property type="match status" value="2"/>
</dbReference>
<evidence type="ECO:0000259" key="5">
    <source>
        <dbReference type="Pfam" id="PF00140"/>
    </source>
</evidence>
<dbReference type="GO" id="GO:0006352">
    <property type="term" value="P:DNA-templated transcription initiation"/>
    <property type="evidence" value="ECO:0007669"/>
    <property type="project" value="InterPro"/>
</dbReference>
<dbReference type="CDD" id="cd06171">
    <property type="entry name" value="Sigma70_r4"/>
    <property type="match status" value="1"/>
</dbReference>
<comment type="caution">
    <text evidence="9">The sequence shown here is derived from an EMBL/GenBank/DDBJ whole genome shotgun (WGS) entry which is preliminary data.</text>
</comment>
<dbReference type="InterPro" id="IPR007627">
    <property type="entry name" value="RNA_pol_sigma70_r2"/>
</dbReference>
<proteinExistence type="predicted"/>
<dbReference type="Pfam" id="PF04545">
    <property type="entry name" value="Sigma70_r4"/>
    <property type="match status" value="1"/>
</dbReference>
<evidence type="ECO:0000259" key="8">
    <source>
        <dbReference type="Pfam" id="PF04545"/>
    </source>
</evidence>
<keyword evidence="4" id="KW-0804">Transcription</keyword>
<keyword evidence="1" id="KW-0805">Transcription regulation</keyword>
<keyword evidence="3" id="KW-0238">DNA-binding</keyword>
<sequence length="311" mass="36037">MTQKTAQKTENQVMGSEFDELVAPTPARTTEKKIETVNDSILNWYLNEIHKIPMLSREEEYRVSLLARDGDEEARNLLVRSNLRFVVTIAKRYQSYGLTLMDLINEGNLGLIKAAERFNPERGFHFISYAVWWIRQSIKYAIQQKASLIRLPLNRMADLKRIDEAEHWFENQEDMESSIENIAEYMDMEVSEVTHLIRMSKDHLSLDAPMADSEDFTLGENIQDKKEVEPHSSLEFEQLKGELTKSLDQLSERERKVIMLRFGLDGGPIYSLQRIGKMVGLSKERVRQIEKKALRKIRTGVNSRQLGAFLA</sequence>
<reference evidence="9 10" key="1">
    <citation type="submission" date="2019-10" db="EMBL/GenBank/DDBJ databases">
        <title>Extracellular Electron Transfer in a Candidatus Methanoperedens spp. Enrichment Culture.</title>
        <authorList>
            <person name="Berger S."/>
            <person name="Rangel Shaw D."/>
            <person name="Berben T."/>
            <person name="In 'T Zandt M."/>
            <person name="Frank J."/>
            <person name="Reimann J."/>
            <person name="Jetten M.S.M."/>
            <person name="Welte C.U."/>
        </authorList>
    </citation>
    <scope>NUCLEOTIDE SEQUENCE [LARGE SCALE GENOMIC DNA]</scope>
    <source>
        <strain evidence="9">SB12</strain>
    </source>
</reference>
<dbReference type="InterPro" id="IPR013324">
    <property type="entry name" value="RNA_pol_sigma_r3/r4-like"/>
</dbReference>
<dbReference type="InterPro" id="IPR013325">
    <property type="entry name" value="RNA_pol_sigma_r2"/>
</dbReference>
<evidence type="ECO:0000256" key="4">
    <source>
        <dbReference type="ARBA" id="ARBA00023163"/>
    </source>
</evidence>
<accession>A0A833GZA3</accession>
<evidence type="ECO:0000256" key="2">
    <source>
        <dbReference type="ARBA" id="ARBA00023082"/>
    </source>
</evidence>
<evidence type="ECO:0000256" key="3">
    <source>
        <dbReference type="ARBA" id="ARBA00023125"/>
    </source>
</evidence>
<dbReference type="InterPro" id="IPR050239">
    <property type="entry name" value="Sigma-70_RNA_pol_init_factors"/>
</dbReference>
<dbReference type="PANTHER" id="PTHR30603:SF47">
    <property type="entry name" value="RNA POLYMERASE SIGMA FACTOR SIGD, CHLOROPLASTIC"/>
    <property type="match status" value="1"/>
</dbReference>
<name>A0A833GZA3_9LEPT</name>
<dbReference type="InterPro" id="IPR007624">
    <property type="entry name" value="RNA_pol_sigma70_r3"/>
</dbReference>
<dbReference type="Gene3D" id="1.20.120.1810">
    <property type="match status" value="1"/>
</dbReference>
<keyword evidence="2" id="KW-0731">Sigma factor</keyword>
<dbReference type="InterPro" id="IPR036388">
    <property type="entry name" value="WH-like_DNA-bd_sf"/>
</dbReference>
<dbReference type="NCBIfam" id="TIGR02937">
    <property type="entry name" value="sigma70-ECF"/>
    <property type="match status" value="1"/>
</dbReference>
<feature type="domain" description="RNA polymerase sigma-70 region 2" evidence="7">
    <location>
        <begin position="78"/>
        <end position="145"/>
    </location>
</feature>
<gene>
    <name evidence="9" type="ORF">F9K24_16535</name>
</gene>
<dbReference type="InterPro" id="IPR009042">
    <property type="entry name" value="RNA_pol_sigma70_r1_2"/>
</dbReference>
<dbReference type="PANTHER" id="PTHR30603">
    <property type="entry name" value="RNA POLYMERASE SIGMA FACTOR RPO"/>
    <property type="match status" value="1"/>
</dbReference>
<feature type="domain" description="RNA polymerase sigma-70 region 1.2" evidence="5">
    <location>
        <begin position="42"/>
        <end position="73"/>
    </location>
</feature>
<evidence type="ECO:0000259" key="7">
    <source>
        <dbReference type="Pfam" id="PF04542"/>
    </source>
</evidence>
<evidence type="ECO:0000256" key="1">
    <source>
        <dbReference type="ARBA" id="ARBA00023015"/>
    </source>
</evidence>
<dbReference type="Pfam" id="PF04539">
    <property type="entry name" value="Sigma70_r3"/>
    <property type="match status" value="1"/>
</dbReference>
<feature type="domain" description="RNA polymerase sigma-70 region 4" evidence="8">
    <location>
        <begin position="247"/>
        <end position="298"/>
    </location>
</feature>
<dbReference type="InterPro" id="IPR000943">
    <property type="entry name" value="RNA_pol_sigma70"/>
</dbReference>
<dbReference type="InterPro" id="IPR014284">
    <property type="entry name" value="RNA_pol_sigma-70_dom"/>
</dbReference>
<organism evidence="9 10">
    <name type="scientific">Leptonema illini</name>
    <dbReference type="NCBI Taxonomy" id="183"/>
    <lineage>
        <taxon>Bacteria</taxon>
        <taxon>Pseudomonadati</taxon>
        <taxon>Spirochaetota</taxon>
        <taxon>Spirochaetia</taxon>
        <taxon>Leptospirales</taxon>
        <taxon>Leptospiraceae</taxon>
        <taxon>Leptonema</taxon>
    </lineage>
</organism>
<dbReference type="GO" id="GO:0016987">
    <property type="term" value="F:sigma factor activity"/>
    <property type="evidence" value="ECO:0007669"/>
    <property type="project" value="UniProtKB-KW"/>
</dbReference>
<evidence type="ECO:0000313" key="9">
    <source>
        <dbReference type="EMBL" id="KAB2930464.1"/>
    </source>
</evidence>